<dbReference type="EMBL" id="JBHSGB010000017">
    <property type="protein sequence ID" value="MFC4656607.1"/>
    <property type="molecule type" value="Genomic_DNA"/>
</dbReference>
<evidence type="ECO:0000259" key="7">
    <source>
        <dbReference type="Pfam" id="PF00753"/>
    </source>
</evidence>
<name>A0ABV9JQT1_9GAMM</name>
<dbReference type="SUPFAM" id="SSF56281">
    <property type="entry name" value="Metallo-hydrolase/oxidoreductase"/>
    <property type="match status" value="1"/>
</dbReference>
<evidence type="ECO:0000313" key="11">
    <source>
        <dbReference type="Proteomes" id="UP001595962"/>
    </source>
</evidence>
<reference evidence="11" key="1">
    <citation type="journal article" date="2019" name="Int. J. Syst. Evol. Microbiol.">
        <title>The Global Catalogue of Microorganisms (GCM) 10K type strain sequencing project: providing services to taxonomists for standard genome sequencing and annotation.</title>
        <authorList>
            <consortium name="The Broad Institute Genomics Platform"/>
            <consortium name="The Broad Institute Genome Sequencing Center for Infectious Disease"/>
            <person name="Wu L."/>
            <person name="Ma J."/>
        </authorList>
    </citation>
    <scope>NUCLEOTIDE SEQUENCE [LARGE SCALE GENOMIC DNA]</scope>
    <source>
        <strain evidence="11">DT28</strain>
    </source>
</reference>
<dbReference type="Pfam" id="PF03772">
    <property type="entry name" value="Competence"/>
    <property type="match status" value="1"/>
</dbReference>
<evidence type="ECO:0000256" key="6">
    <source>
        <dbReference type="SAM" id="Phobius"/>
    </source>
</evidence>
<dbReference type="PANTHER" id="PTHR30619">
    <property type="entry name" value="DNA INTERNALIZATION/COMPETENCE PROTEIN COMEC/REC2"/>
    <property type="match status" value="1"/>
</dbReference>
<evidence type="ECO:0000256" key="2">
    <source>
        <dbReference type="ARBA" id="ARBA00022475"/>
    </source>
</evidence>
<feature type="transmembrane region" description="Helical" evidence="6">
    <location>
        <begin position="328"/>
        <end position="345"/>
    </location>
</feature>
<dbReference type="InterPro" id="IPR004797">
    <property type="entry name" value="Competence_ComEC/Rec2"/>
</dbReference>
<sequence>MSSHYLLLIYMNAFCCGLIAGCLSLLFWPQIPPFNGLWALLCLPVLLYTRCWFAAGLLLSLVSALAAVQQHQSLSQQLLRTQPLWLQGQISAMVQPGRDYSRVQFRLDTAPYQGYSLRLGWAQAPELLGQGQRWQLKLKCKPVRPPANPGSAPVEANAYAVGVLASCQVSQGLLLQPELAQRQRLYNSWLARFGERPGFALISALTLGERPFSSELWLGLQASALGHLISISGFHIGLLFGWVAALSRWLGRRCGWAFLHQHAPWLALAVACYYSLLAGLAIPTLRALLALALGVLLWANRQRLSYLQVWLLLAASLLLLQPLWVLSISFWLTVLAVGLLLLLLWRYPLREQGFRAKLLWGLRFQLLMTVLMAVPTLLFFHGVAPLALLSNLLFVPWCSLVLIPWLFLAVLIDLISPASWLWHWQLADWLARPLLQWLLWSADAEHWWLLPAQTAASVLALFAALVLLAFGWRRVPLVPLTALLFVPAFSAGRFDSSQVRLHLIDVGQGTALLLQQGRRGLLYDAGPRYGDFSATEAYVMPYLQYQGISQLDYLLLSHADADHTGDYRKLLQSYPHTALLADFATGLTQQPCSSLPPFWRQARLRSERFGLDTSSNDGSCWLQLSWAGWTFLASGDSGQAAELRYLQHNWGKADFLLLGHHGSNSSSGLEFLQQLSPLMALNSAGALNSYGHPHADVQARLALLQIPLLDTGQQGAIELRFRAAEVEIWLYRQRLWPLWLRNSAAL</sequence>
<comment type="caution">
    <text evidence="10">The sequence shown here is derived from an EMBL/GenBank/DDBJ whole genome shotgun (WGS) entry which is preliminary data.</text>
</comment>
<dbReference type="InterPro" id="IPR025405">
    <property type="entry name" value="DUF4131"/>
</dbReference>
<feature type="domain" description="ComEC/Rec2-related protein" evidence="8">
    <location>
        <begin position="205"/>
        <end position="473"/>
    </location>
</feature>
<evidence type="ECO:0000256" key="3">
    <source>
        <dbReference type="ARBA" id="ARBA00022692"/>
    </source>
</evidence>
<keyword evidence="2" id="KW-1003">Cell membrane</keyword>
<keyword evidence="5 6" id="KW-0472">Membrane</keyword>
<proteinExistence type="predicted"/>
<dbReference type="NCBIfam" id="TIGR00360">
    <property type="entry name" value="ComEC_N-term"/>
    <property type="match status" value="1"/>
</dbReference>
<accession>A0ABV9JQT1</accession>
<comment type="subcellular location">
    <subcellularLocation>
        <location evidence="1">Cell membrane</location>
        <topology evidence="1">Multi-pass membrane protein</topology>
    </subcellularLocation>
</comment>
<dbReference type="CDD" id="cd07731">
    <property type="entry name" value="ComA-like_MBL-fold"/>
    <property type="match status" value="1"/>
</dbReference>
<feature type="domain" description="DUF4131" evidence="9">
    <location>
        <begin position="35"/>
        <end position="151"/>
    </location>
</feature>
<keyword evidence="3 6" id="KW-0812">Transmembrane</keyword>
<feature type="transmembrane region" description="Helical" evidence="6">
    <location>
        <begin position="7"/>
        <end position="27"/>
    </location>
</feature>
<feature type="transmembrane region" description="Helical" evidence="6">
    <location>
        <begin position="305"/>
        <end position="322"/>
    </location>
</feature>
<feature type="transmembrane region" description="Helical" evidence="6">
    <location>
        <begin position="265"/>
        <end position="298"/>
    </location>
</feature>
<dbReference type="NCBIfam" id="TIGR00361">
    <property type="entry name" value="ComEC_Rec2"/>
    <property type="match status" value="1"/>
</dbReference>
<evidence type="ECO:0000256" key="1">
    <source>
        <dbReference type="ARBA" id="ARBA00004651"/>
    </source>
</evidence>
<evidence type="ECO:0000259" key="8">
    <source>
        <dbReference type="Pfam" id="PF03772"/>
    </source>
</evidence>
<feature type="transmembrane region" description="Helical" evidence="6">
    <location>
        <begin position="366"/>
        <end position="388"/>
    </location>
</feature>
<dbReference type="Gene3D" id="3.60.15.10">
    <property type="entry name" value="Ribonuclease Z/Hydroxyacylglutathione hydrolase-like"/>
    <property type="match status" value="2"/>
</dbReference>
<feature type="domain" description="Metallo-beta-lactamase" evidence="7">
    <location>
        <begin position="505"/>
        <end position="577"/>
    </location>
</feature>
<feature type="transmembrane region" description="Helical" evidence="6">
    <location>
        <begin position="394"/>
        <end position="414"/>
    </location>
</feature>
<dbReference type="InterPro" id="IPR052159">
    <property type="entry name" value="Competence_DNA_uptake"/>
</dbReference>
<feature type="transmembrane region" description="Helical" evidence="6">
    <location>
        <begin position="477"/>
        <end position="494"/>
    </location>
</feature>
<protein>
    <submittedName>
        <fullName evidence="10">DNA internalization-related competence protein ComEC/Rec2</fullName>
    </submittedName>
</protein>
<dbReference type="InterPro" id="IPR036866">
    <property type="entry name" value="RibonucZ/Hydroxyglut_hydro"/>
</dbReference>
<evidence type="ECO:0000259" key="9">
    <source>
        <dbReference type="Pfam" id="PF13567"/>
    </source>
</evidence>
<dbReference type="InterPro" id="IPR001279">
    <property type="entry name" value="Metallo-B-lactamas"/>
</dbReference>
<dbReference type="InterPro" id="IPR035681">
    <property type="entry name" value="ComA-like_MBL"/>
</dbReference>
<keyword evidence="4 6" id="KW-1133">Transmembrane helix</keyword>
<dbReference type="Proteomes" id="UP001595962">
    <property type="component" value="Unassembled WGS sequence"/>
</dbReference>
<dbReference type="Pfam" id="PF13567">
    <property type="entry name" value="DUF4131"/>
    <property type="match status" value="1"/>
</dbReference>
<dbReference type="PANTHER" id="PTHR30619:SF1">
    <property type="entry name" value="RECOMBINATION PROTEIN 2"/>
    <property type="match status" value="1"/>
</dbReference>
<dbReference type="Pfam" id="PF00753">
    <property type="entry name" value="Lactamase_B"/>
    <property type="match status" value="1"/>
</dbReference>
<evidence type="ECO:0000256" key="5">
    <source>
        <dbReference type="ARBA" id="ARBA00023136"/>
    </source>
</evidence>
<organism evidence="10 11">
    <name type="scientific">Rheinheimera marina</name>
    <dbReference type="NCBI Taxonomy" id="1774958"/>
    <lineage>
        <taxon>Bacteria</taxon>
        <taxon>Pseudomonadati</taxon>
        <taxon>Pseudomonadota</taxon>
        <taxon>Gammaproteobacteria</taxon>
        <taxon>Chromatiales</taxon>
        <taxon>Chromatiaceae</taxon>
        <taxon>Rheinheimera</taxon>
    </lineage>
</organism>
<dbReference type="InterPro" id="IPR004477">
    <property type="entry name" value="ComEC_N"/>
</dbReference>
<feature type="transmembrane region" description="Helical" evidence="6">
    <location>
        <begin position="446"/>
        <end position="470"/>
    </location>
</feature>
<feature type="transmembrane region" description="Helical" evidence="6">
    <location>
        <begin position="224"/>
        <end position="245"/>
    </location>
</feature>
<evidence type="ECO:0000313" key="10">
    <source>
        <dbReference type="EMBL" id="MFC4656607.1"/>
    </source>
</evidence>
<keyword evidence="11" id="KW-1185">Reference proteome</keyword>
<evidence type="ECO:0000256" key="4">
    <source>
        <dbReference type="ARBA" id="ARBA00022989"/>
    </source>
</evidence>
<dbReference type="RefSeq" id="WP_377335826.1">
    <property type="nucleotide sequence ID" value="NZ_JBHSGB010000017.1"/>
</dbReference>
<gene>
    <name evidence="10" type="ORF">ACFO3I_16430</name>
</gene>